<reference evidence="1 2" key="1">
    <citation type="submission" date="2017-05" db="EMBL/GenBank/DDBJ databases">
        <authorList>
            <person name="Varghese N."/>
            <person name="Submissions S."/>
        </authorList>
    </citation>
    <scope>NUCLEOTIDE SEQUENCE [LARGE SCALE GENOMIC DNA]</scope>
    <source>
        <strain evidence="1 2">SM16</strain>
    </source>
</reference>
<comment type="caution">
    <text evidence="1">The sequence shown here is derived from an EMBL/GenBank/DDBJ whole genome shotgun (WGS) entry which is preliminary data.</text>
</comment>
<name>A0ABY1Q0Q2_9SPHN</name>
<evidence type="ECO:0000313" key="2">
    <source>
        <dbReference type="Proteomes" id="UP001157910"/>
    </source>
</evidence>
<organism evidence="1 2">
    <name type="scientific">Novosphingobium panipatense</name>
    <dbReference type="NCBI Taxonomy" id="428991"/>
    <lineage>
        <taxon>Bacteria</taxon>
        <taxon>Pseudomonadati</taxon>
        <taxon>Pseudomonadota</taxon>
        <taxon>Alphaproteobacteria</taxon>
        <taxon>Sphingomonadales</taxon>
        <taxon>Sphingomonadaceae</taxon>
        <taxon>Novosphingobium</taxon>
    </lineage>
</organism>
<proteinExistence type="predicted"/>
<sequence length="35" mass="3543">MYACFAMARASVGVTGGAAKALEVVIINAAAIESW</sequence>
<dbReference type="Proteomes" id="UP001157910">
    <property type="component" value="Unassembled WGS sequence"/>
</dbReference>
<accession>A0ABY1Q0Q2</accession>
<dbReference type="EMBL" id="FXUI01000002">
    <property type="protein sequence ID" value="SMP55594.1"/>
    <property type="molecule type" value="Genomic_DNA"/>
</dbReference>
<evidence type="ECO:0000313" key="1">
    <source>
        <dbReference type="EMBL" id="SMP55594.1"/>
    </source>
</evidence>
<keyword evidence="2" id="KW-1185">Reference proteome</keyword>
<protein>
    <submittedName>
        <fullName evidence="1">Uncharacterized protein</fullName>
    </submittedName>
</protein>
<gene>
    <name evidence="1" type="ORF">SAMN06296065_1024</name>
</gene>